<reference evidence="7 8" key="1">
    <citation type="submission" date="2018-09" db="EMBL/GenBank/DDBJ databases">
        <title>Roseovarius spongiae sp. nov., isolated from a marine sponge.</title>
        <authorList>
            <person name="Zhuang L."/>
            <person name="Luo L."/>
        </authorList>
    </citation>
    <scope>NUCLEOTIDE SEQUENCE [LARGE SCALE GENOMIC DNA]</scope>
    <source>
        <strain evidence="7 8">HN-E21</strain>
    </source>
</reference>
<evidence type="ECO:0000256" key="4">
    <source>
        <dbReference type="ARBA" id="ARBA00023136"/>
    </source>
</evidence>
<feature type="transmembrane region" description="Helical" evidence="5">
    <location>
        <begin position="191"/>
        <end position="211"/>
    </location>
</feature>
<protein>
    <recommendedName>
        <fullName evidence="6">O-antigen ligase-related domain-containing protein</fullName>
    </recommendedName>
</protein>
<feature type="transmembrane region" description="Helical" evidence="5">
    <location>
        <begin position="156"/>
        <end position="179"/>
    </location>
</feature>
<keyword evidence="4 5" id="KW-0472">Membrane</keyword>
<feature type="transmembrane region" description="Helical" evidence="5">
    <location>
        <begin position="74"/>
        <end position="91"/>
    </location>
</feature>
<evidence type="ECO:0000313" key="8">
    <source>
        <dbReference type="Proteomes" id="UP000281128"/>
    </source>
</evidence>
<proteinExistence type="predicted"/>
<keyword evidence="3 5" id="KW-1133">Transmembrane helix</keyword>
<dbReference type="InterPro" id="IPR051533">
    <property type="entry name" value="WaaL-like"/>
</dbReference>
<evidence type="ECO:0000259" key="6">
    <source>
        <dbReference type="Pfam" id="PF04932"/>
    </source>
</evidence>
<sequence>MTDGGASLAGRGGNPILGPGFAGLSGWVLAALLLGVSGLLGMALTLVDPVKIGILVVALVGCVFFMRMSLHHPVGTLCAIIFAQVTVPVYIRLPIPGLPSLPPPLLLIAGLSGVLLFRQFLHPTRVRTGRYERFLSTALLLYGAALVLTLPGNEHVYGGSVSMLVKTWVIPTFLFFILLSTIRTPGQLERVHTAILIAAVLSGMLGVHEFITRDNFIATALAPRVTIEEDFFLWLLANSDKSPPYIGGAIYRVYSFFTQPLEYSAFMVMAMPYPVLKFVTATTPGQRLIYGVAGLIIMAGFVVSFSRGPTLALVLVLLFLAIHERRVRPWLLVGLGLAVLALIVAWPFIADQLTERVSGSRNVTLRFRLWENGIITFLENPIRGIGYGSYPNYHAQSIHDHQIGPMYEYPWRHIESVTTVENIYVSLAAETGLLGLGAFFLLLGVYAYIFRKVMRLGDPRIRLLALTSAGATLAFLLSGMTVANIIGYTISILFFGVYIASIGVLSRRLPDHPHPSPAVLAPFVSTRSPRYPRPRPADGTG</sequence>
<feature type="transmembrane region" description="Helical" evidence="5">
    <location>
        <begin position="461"/>
        <end position="479"/>
    </location>
</feature>
<evidence type="ECO:0000256" key="5">
    <source>
        <dbReference type="SAM" id="Phobius"/>
    </source>
</evidence>
<evidence type="ECO:0000313" key="7">
    <source>
        <dbReference type="EMBL" id="RKF14752.1"/>
    </source>
</evidence>
<dbReference type="RefSeq" id="WP_121165537.1">
    <property type="nucleotide sequence ID" value="NZ_RAPE01000002.1"/>
</dbReference>
<feature type="domain" description="O-antigen ligase-related" evidence="6">
    <location>
        <begin position="295"/>
        <end position="440"/>
    </location>
</feature>
<feature type="transmembrane region" description="Helical" evidence="5">
    <location>
        <begin position="133"/>
        <end position="150"/>
    </location>
</feature>
<dbReference type="PANTHER" id="PTHR37422">
    <property type="entry name" value="TEICHURONIC ACID BIOSYNTHESIS PROTEIN TUAE"/>
    <property type="match status" value="1"/>
</dbReference>
<dbReference type="EMBL" id="RAPE01000002">
    <property type="protein sequence ID" value="RKF14752.1"/>
    <property type="molecule type" value="Genomic_DNA"/>
</dbReference>
<dbReference type="GO" id="GO:0016020">
    <property type="term" value="C:membrane"/>
    <property type="evidence" value="ECO:0007669"/>
    <property type="project" value="UniProtKB-SubCell"/>
</dbReference>
<feature type="transmembrane region" description="Helical" evidence="5">
    <location>
        <begin position="485"/>
        <end position="505"/>
    </location>
</feature>
<accession>A0A3A8B337</accession>
<dbReference type="Pfam" id="PF04932">
    <property type="entry name" value="Wzy_C"/>
    <property type="match status" value="1"/>
</dbReference>
<evidence type="ECO:0000256" key="2">
    <source>
        <dbReference type="ARBA" id="ARBA00022692"/>
    </source>
</evidence>
<feature type="transmembrane region" description="Helical" evidence="5">
    <location>
        <begin position="423"/>
        <end position="449"/>
    </location>
</feature>
<feature type="transmembrane region" description="Helical" evidence="5">
    <location>
        <begin position="288"/>
        <end position="318"/>
    </location>
</feature>
<dbReference type="PANTHER" id="PTHR37422:SF13">
    <property type="entry name" value="LIPOPOLYSACCHARIDE BIOSYNTHESIS PROTEIN PA4999-RELATED"/>
    <property type="match status" value="1"/>
</dbReference>
<feature type="transmembrane region" description="Helical" evidence="5">
    <location>
        <begin position="330"/>
        <end position="349"/>
    </location>
</feature>
<evidence type="ECO:0000256" key="3">
    <source>
        <dbReference type="ARBA" id="ARBA00022989"/>
    </source>
</evidence>
<keyword evidence="2 5" id="KW-0812">Transmembrane</keyword>
<name>A0A3A8B337_9RHOB</name>
<dbReference type="Proteomes" id="UP000281128">
    <property type="component" value="Unassembled WGS sequence"/>
</dbReference>
<dbReference type="OrthoDB" id="4391260at2"/>
<gene>
    <name evidence="7" type="ORF">D6850_07685</name>
</gene>
<comment type="subcellular location">
    <subcellularLocation>
        <location evidence="1">Membrane</location>
        <topology evidence="1">Multi-pass membrane protein</topology>
    </subcellularLocation>
</comment>
<feature type="transmembrane region" description="Helical" evidence="5">
    <location>
        <begin position="50"/>
        <end position="67"/>
    </location>
</feature>
<feature type="transmembrane region" description="Helical" evidence="5">
    <location>
        <begin position="103"/>
        <end position="121"/>
    </location>
</feature>
<evidence type="ECO:0000256" key="1">
    <source>
        <dbReference type="ARBA" id="ARBA00004141"/>
    </source>
</evidence>
<organism evidence="7 8">
    <name type="scientific">Roseovarius spongiae</name>
    <dbReference type="NCBI Taxonomy" id="2320272"/>
    <lineage>
        <taxon>Bacteria</taxon>
        <taxon>Pseudomonadati</taxon>
        <taxon>Pseudomonadota</taxon>
        <taxon>Alphaproteobacteria</taxon>
        <taxon>Rhodobacterales</taxon>
        <taxon>Roseobacteraceae</taxon>
        <taxon>Roseovarius</taxon>
    </lineage>
</organism>
<dbReference type="InterPro" id="IPR007016">
    <property type="entry name" value="O-antigen_ligase-rel_domated"/>
</dbReference>
<keyword evidence="8" id="KW-1185">Reference proteome</keyword>
<comment type="caution">
    <text evidence="7">The sequence shown here is derived from an EMBL/GenBank/DDBJ whole genome shotgun (WGS) entry which is preliminary data.</text>
</comment>
<feature type="transmembrane region" description="Helical" evidence="5">
    <location>
        <begin position="21"/>
        <end position="44"/>
    </location>
</feature>
<dbReference type="AlphaFoldDB" id="A0A3A8B337"/>